<feature type="region of interest" description="Disordered" evidence="4">
    <location>
        <begin position="266"/>
        <end position="290"/>
    </location>
</feature>
<evidence type="ECO:0000256" key="4">
    <source>
        <dbReference type="SAM" id="MobiDB-lite"/>
    </source>
</evidence>
<evidence type="ECO:0000256" key="2">
    <source>
        <dbReference type="ARBA" id="ARBA00022454"/>
    </source>
</evidence>
<protein>
    <recommendedName>
        <fullName evidence="5">CST complex subunit Stn1 N-terminal domain-containing protein</fullName>
    </recommendedName>
</protein>
<feature type="domain" description="CST complex subunit Stn1 N-terminal" evidence="5">
    <location>
        <begin position="43"/>
        <end position="139"/>
    </location>
</feature>
<dbReference type="SUPFAM" id="SSF50249">
    <property type="entry name" value="Nucleic acid-binding proteins"/>
    <property type="match status" value="1"/>
</dbReference>
<dbReference type="GO" id="GO:0000781">
    <property type="term" value="C:chromosome, telomeric region"/>
    <property type="evidence" value="ECO:0007669"/>
    <property type="project" value="UniProtKB-SubCell"/>
</dbReference>
<dbReference type="EMBL" id="ML119838">
    <property type="protein sequence ID" value="RPA72965.1"/>
    <property type="molecule type" value="Genomic_DNA"/>
</dbReference>
<name>A0A3N4HFP8_ASCIM</name>
<evidence type="ECO:0000313" key="6">
    <source>
        <dbReference type="EMBL" id="RPA72965.1"/>
    </source>
</evidence>
<evidence type="ECO:0000256" key="1">
    <source>
        <dbReference type="ARBA" id="ARBA00004574"/>
    </source>
</evidence>
<dbReference type="AlphaFoldDB" id="A0A3N4HFP8"/>
<evidence type="ECO:0000256" key="3">
    <source>
        <dbReference type="ARBA" id="ARBA00022895"/>
    </source>
</evidence>
<keyword evidence="3" id="KW-0779">Telomere</keyword>
<evidence type="ECO:0000313" key="7">
    <source>
        <dbReference type="Proteomes" id="UP000275078"/>
    </source>
</evidence>
<keyword evidence="2" id="KW-0158">Chromosome</keyword>
<organism evidence="6 7">
    <name type="scientific">Ascobolus immersus RN42</name>
    <dbReference type="NCBI Taxonomy" id="1160509"/>
    <lineage>
        <taxon>Eukaryota</taxon>
        <taxon>Fungi</taxon>
        <taxon>Dikarya</taxon>
        <taxon>Ascomycota</taxon>
        <taxon>Pezizomycotina</taxon>
        <taxon>Pezizomycetes</taxon>
        <taxon>Pezizales</taxon>
        <taxon>Ascobolaceae</taxon>
        <taxon>Ascobolus</taxon>
    </lineage>
</organism>
<accession>A0A3N4HFP8</accession>
<gene>
    <name evidence="6" type="ORF">BJ508DRAFT_314232</name>
</gene>
<evidence type="ECO:0000259" key="5">
    <source>
        <dbReference type="Pfam" id="PF10451"/>
    </source>
</evidence>
<dbReference type="Pfam" id="PF10451">
    <property type="entry name" value="Stn1"/>
    <property type="match status" value="1"/>
</dbReference>
<proteinExistence type="predicted"/>
<dbReference type="InterPro" id="IPR012340">
    <property type="entry name" value="NA-bd_OB-fold"/>
</dbReference>
<dbReference type="CDD" id="cd03524">
    <property type="entry name" value="RPA2_OBF_family"/>
    <property type="match status" value="1"/>
</dbReference>
<keyword evidence="7" id="KW-1185">Reference proteome</keyword>
<dbReference type="InterPro" id="IPR018856">
    <property type="entry name" value="Stn1_N"/>
</dbReference>
<feature type="compositionally biased region" description="Polar residues" evidence="4">
    <location>
        <begin position="203"/>
        <end position="217"/>
    </location>
</feature>
<sequence>MNSKDRCEDLATCNGYWKITAKDLHGLKKRIVASKPEWFNGMNSVRKAQIVGCLLYATEAGPKVILTIDDSSTKLIDCVIYKSRLKFDPDPIYGTCLKVNGTVSECYGQKQLIVDSVVVVPDIDAEVKEWEDIIEWRKKYWDRSGSEETTQDATIQHSLSLLRETKDMIEMDCKNDTASSTRRGYSGKRRVPQDSRSRDASNIIHSNESSNQFSTAKGQGYSGKRRVPATPRPASTYLQETSCTTHMQLKPNDQVENSGQAVVTREEGTKMGVGGLGKLKPQYSGKRRKL</sequence>
<dbReference type="Gene3D" id="2.40.50.140">
    <property type="entry name" value="Nucleic acid-binding proteins"/>
    <property type="match status" value="1"/>
</dbReference>
<comment type="subcellular location">
    <subcellularLocation>
        <location evidence="1">Chromosome</location>
        <location evidence="1">Telomere</location>
    </subcellularLocation>
</comment>
<feature type="region of interest" description="Disordered" evidence="4">
    <location>
        <begin position="174"/>
        <end position="231"/>
    </location>
</feature>
<dbReference type="Proteomes" id="UP000275078">
    <property type="component" value="Unassembled WGS sequence"/>
</dbReference>
<dbReference type="OrthoDB" id="77828at2759"/>
<reference evidence="6 7" key="1">
    <citation type="journal article" date="2018" name="Nat. Ecol. Evol.">
        <title>Pezizomycetes genomes reveal the molecular basis of ectomycorrhizal truffle lifestyle.</title>
        <authorList>
            <person name="Murat C."/>
            <person name="Payen T."/>
            <person name="Noel B."/>
            <person name="Kuo A."/>
            <person name="Morin E."/>
            <person name="Chen J."/>
            <person name="Kohler A."/>
            <person name="Krizsan K."/>
            <person name="Balestrini R."/>
            <person name="Da Silva C."/>
            <person name="Montanini B."/>
            <person name="Hainaut M."/>
            <person name="Levati E."/>
            <person name="Barry K.W."/>
            <person name="Belfiori B."/>
            <person name="Cichocki N."/>
            <person name="Clum A."/>
            <person name="Dockter R.B."/>
            <person name="Fauchery L."/>
            <person name="Guy J."/>
            <person name="Iotti M."/>
            <person name="Le Tacon F."/>
            <person name="Lindquist E.A."/>
            <person name="Lipzen A."/>
            <person name="Malagnac F."/>
            <person name="Mello A."/>
            <person name="Molinier V."/>
            <person name="Miyauchi S."/>
            <person name="Poulain J."/>
            <person name="Riccioni C."/>
            <person name="Rubini A."/>
            <person name="Sitrit Y."/>
            <person name="Splivallo R."/>
            <person name="Traeger S."/>
            <person name="Wang M."/>
            <person name="Zifcakova L."/>
            <person name="Wipf D."/>
            <person name="Zambonelli A."/>
            <person name="Paolocci F."/>
            <person name="Nowrousian M."/>
            <person name="Ottonello S."/>
            <person name="Baldrian P."/>
            <person name="Spatafora J.W."/>
            <person name="Henrissat B."/>
            <person name="Nagy L.G."/>
            <person name="Aury J.M."/>
            <person name="Wincker P."/>
            <person name="Grigoriev I.V."/>
            <person name="Bonfante P."/>
            <person name="Martin F.M."/>
        </authorList>
    </citation>
    <scope>NUCLEOTIDE SEQUENCE [LARGE SCALE GENOMIC DNA]</scope>
    <source>
        <strain evidence="6 7">RN42</strain>
    </source>
</reference>